<evidence type="ECO:0000259" key="5">
    <source>
        <dbReference type="PROSITE" id="PS01124"/>
    </source>
</evidence>
<gene>
    <name evidence="6" type="ORF">CJ014_20630</name>
</gene>
<dbReference type="InterPro" id="IPR009057">
    <property type="entry name" value="Homeodomain-like_sf"/>
</dbReference>
<comment type="caution">
    <text evidence="6">The sequence shown here is derived from an EMBL/GenBank/DDBJ whole genome shotgun (WGS) entry which is preliminary data.</text>
</comment>
<dbReference type="Gene3D" id="1.10.10.60">
    <property type="entry name" value="Homeodomain-like"/>
    <property type="match status" value="1"/>
</dbReference>
<dbReference type="Proteomes" id="UP000231070">
    <property type="component" value="Unassembled WGS sequence"/>
</dbReference>
<feature type="domain" description="HTH araC/xylS-type" evidence="5">
    <location>
        <begin position="231"/>
        <end position="328"/>
    </location>
</feature>
<feature type="compositionally biased region" description="Basic and acidic residues" evidence="4">
    <location>
        <begin position="23"/>
        <end position="36"/>
    </location>
</feature>
<sequence>MPANSVRGIEKADALKHPPIRLTKPDRKAAAQEKAKAFAARPDVSTQSANALAPASAAGLERSCGRFSDGLRVAIDDGGVERLEARFHGNGFSPHRHDTYALGLTLHGVQTFRYRGALRFSRPGNVIVLHPDELHDGAAGDEAGLIYRMIYLPPEMIAATHATRGALPFVADPVVRDAGLRQALADILADLDGEPGDLEMDDVLMRVAAGLVRQAGLGQARASATAEAAVRRARDYLESHALEAVRSETLEAVTGLDRYELARQFRRLTGTSPHRFLIMRRLDRAKRLIASGTRLADAALDAGFADQAHFTRHFRGAFGMPPGRWLAMQKAAM</sequence>
<dbReference type="SUPFAM" id="SSF46689">
    <property type="entry name" value="Homeodomain-like"/>
    <property type="match status" value="2"/>
</dbReference>
<keyword evidence="3" id="KW-0804">Transcription</keyword>
<evidence type="ECO:0000256" key="1">
    <source>
        <dbReference type="ARBA" id="ARBA00023015"/>
    </source>
</evidence>
<dbReference type="AlphaFoldDB" id="A0A2G9WRY9"/>
<keyword evidence="1" id="KW-0805">Transcription regulation</keyword>
<evidence type="ECO:0000256" key="3">
    <source>
        <dbReference type="ARBA" id="ARBA00023163"/>
    </source>
</evidence>
<keyword evidence="7" id="KW-1185">Reference proteome</keyword>
<accession>A0A2G9WRY9</accession>
<protein>
    <recommendedName>
        <fullName evidence="5">HTH araC/xylS-type domain-containing protein</fullName>
    </recommendedName>
</protein>
<reference evidence="6 7" key="1">
    <citation type="submission" date="2017-08" db="EMBL/GenBank/DDBJ databases">
        <title>Pleomorphomonas carboxidotrophicus sp. nov., a new mesophilic hydrogenogenic carboxidotroph.</title>
        <authorList>
            <person name="Esquivel-Elizondo S."/>
            <person name="Krajmalnik-Brown R."/>
            <person name="Maldonado J."/>
        </authorList>
    </citation>
    <scope>NUCLEOTIDE SEQUENCE [LARGE SCALE GENOMIC DNA]</scope>
    <source>
        <strain evidence="6 7">SVCO-16</strain>
    </source>
</reference>
<evidence type="ECO:0000313" key="6">
    <source>
        <dbReference type="EMBL" id="PIO97434.1"/>
    </source>
</evidence>
<dbReference type="OrthoDB" id="9809338at2"/>
<dbReference type="GO" id="GO:0003700">
    <property type="term" value="F:DNA-binding transcription factor activity"/>
    <property type="evidence" value="ECO:0007669"/>
    <property type="project" value="InterPro"/>
</dbReference>
<evidence type="ECO:0000256" key="2">
    <source>
        <dbReference type="ARBA" id="ARBA00023125"/>
    </source>
</evidence>
<evidence type="ECO:0000256" key="4">
    <source>
        <dbReference type="SAM" id="MobiDB-lite"/>
    </source>
</evidence>
<dbReference type="GO" id="GO:0043565">
    <property type="term" value="F:sequence-specific DNA binding"/>
    <property type="evidence" value="ECO:0007669"/>
    <property type="project" value="InterPro"/>
</dbReference>
<dbReference type="InterPro" id="IPR018060">
    <property type="entry name" value="HTH_AraC"/>
</dbReference>
<dbReference type="SUPFAM" id="SSF51215">
    <property type="entry name" value="Regulatory protein AraC"/>
    <property type="match status" value="1"/>
</dbReference>
<evidence type="ECO:0000313" key="7">
    <source>
        <dbReference type="Proteomes" id="UP000231070"/>
    </source>
</evidence>
<name>A0A2G9WRY9_9HYPH</name>
<dbReference type="InterPro" id="IPR050204">
    <property type="entry name" value="AraC_XylS_family_regulators"/>
</dbReference>
<feature type="region of interest" description="Disordered" evidence="4">
    <location>
        <begin position="1"/>
        <end position="44"/>
    </location>
</feature>
<dbReference type="InterPro" id="IPR037923">
    <property type="entry name" value="HTH-like"/>
</dbReference>
<dbReference type="Pfam" id="PF12833">
    <property type="entry name" value="HTH_18"/>
    <property type="match status" value="1"/>
</dbReference>
<dbReference type="InterPro" id="IPR003313">
    <property type="entry name" value="AraC-bd"/>
</dbReference>
<dbReference type="EMBL" id="NQVN01000018">
    <property type="protein sequence ID" value="PIO97434.1"/>
    <property type="molecule type" value="Genomic_DNA"/>
</dbReference>
<organism evidence="6 7">
    <name type="scientific">Pleomorphomonas carboxyditropha</name>
    <dbReference type="NCBI Taxonomy" id="2023338"/>
    <lineage>
        <taxon>Bacteria</taxon>
        <taxon>Pseudomonadati</taxon>
        <taxon>Pseudomonadota</taxon>
        <taxon>Alphaproteobacteria</taxon>
        <taxon>Hyphomicrobiales</taxon>
        <taxon>Pleomorphomonadaceae</taxon>
        <taxon>Pleomorphomonas</taxon>
    </lineage>
</organism>
<dbReference type="SMART" id="SM00342">
    <property type="entry name" value="HTH_ARAC"/>
    <property type="match status" value="1"/>
</dbReference>
<dbReference type="Pfam" id="PF02311">
    <property type="entry name" value="AraC_binding"/>
    <property type="match status" value="1"/>
</dbReference>
<keyword evidence="2" id="KW-0238">DNA-binding</keyword>
<proteinExistence type="predicted"/>
<dbReference type="PANTHER" id="PTHR46796">
    <property type="entry name" value="HTH-TYPE TRANSCRIPTIONAL ACTIVATOR RHAS-RELATED"/>
    <property type="match status" value="1"/>
</dbReference>
<dbReference type="PANTHER" id="PTHR46796:SF2">
    <property type="entry name" value="TRANSCRIPTIONAL REGULATORY PROTEIN"/>
    <property type="match status" value="1"/>
</dbReference>
<dbReference type="PROSITE" id="PS01124">
    <property type="entry name" value="HTH_ARAC_FAMILY_2"/>
    <property type="match status" value="1"/>
</dbReference>